<evidence type="ECO:0000256" key="3">
    <source>
        <dbReference type="ARBA" id="ARBA00023143"/>
    </source>
</evidence>
<protein>
    <recommendedName>
        <fullName evidence="8">Flagellar brake protein</fullName>
    </recommendedName>
</protein>
<dbReference type="GO" id="GO:0035438">
    <property type="term" value="F:cyclic-di-GMP binding"/>
    <property type="evidence" value="ECO:0007669"/>
    <property type="project" value="InterPro"/>
</dbReference>
<organism evidence="6 7">
    <name type="scientific">Thalassotalea marina</name>
    <dbReference type="NCBI Taxonomy" id="1673741"/>
    <lineage>
        <taxon>Bacteria</taxon>
        <taxon>Pseudomonadati</taxon>
        <taxon>Pseudomonadota</taxon>
        <taxon>Gammaproteobacteria</taxon>
        <taxon>Alteromonadales</taxon>
        <taxon>Colwelliaceae</taxon>
        <taxon>Thalassotalea</taxon>
    </lineage>
</organism>
<name>A0A919BD15_9GAMM</name>
<evidence type="ECO:0000256" key="2">
    <source>
        <dbReference type="ARBA" id="ARBA00022741"/>
    </source>
</evidence>
<dbReference type="Gene3D" id="2.40.10.220">
    <property type="entry name" value="predicted glycosyltransferase like domains"/>
    <property type="match status" value="1"/>
</dbReference>
<gene>
    <name evidence="6" type="ORF">GCM10017161_09510</name>
</gene>
<dbReference type="AlphaFoldDB" id="A0A919BD15"/>
<dbReference type="InterPro" id="IPR009926">
    <property type="entry name" value="T3SS_YcgR_PilZN"/>
</dbReference>
<evidence type="ECO:0000313" key="7">
    <source>
        <dbReference type="Proteomes" id="UP000623842"/>
    </source>
</evidence>
<evidence type="ECO:0000259" key="4">
    <source>
        <dbReference type="Pfam" id="PF07238"/>
    </source>
</evidence>
<dbReference type="Gene3D" id="2.30.110.10">
    <property type="entry name" value="Electron Transport, Fmn-binding Protein, Chain A"/>
    <property type="match status" value="1"/>
</dbReference>
<dbReference type="EMBL" id="BNCK01000002">
    <property type="protein sequence ID" value="GHF84215.1"/>
    <property type="molecule type" value="Genomic_DNA"/>
</dbReference>
<comment type="caution">
    <text evidence="6">The sequence shown here is derived from an EMBL/GenBank/DDBJ whole genome shotgun (WGS) entry which is preliminary data.</text>
</comment>
<evidence type="ECO:0000259" key="5">
    <source>
        <dbReference type="Pfam" id="PF12945"/>
    </source>
</evidence>
<evidence type="ECO:0008006" key="8">
    <source>
        <dbReference type="Google" id="ProtNLM"/>
    </source>
</evidence>
<evidence type="ECO:0000256" key="1">
    <source>
        <dbReference type="ARBA" id="ARBA00022636"/>
    </source>
</evidence>
<keyword evidence="3" id="KW-0975">Bacterial flagellum</keyword>
<dbReference type="RefSeq" id="WP_189767799.1">
    <property type="nucleotide sequence ID" value="NZ_BNCK01000002.1"/>
</dbReference>
<keyword evidence="7" id="KW-1185">Reference proteome</keyword>
<dbReference type="InterPro" id="IPR009875">
    <property type="entry name" value="PilZ_domain"/>
</dbReference>
<sequence>MPTSPVKIDTIQRLNRNLGLMQAGSIVTIDISTPAGQKAKFRTIFIGYLPKQYVLIQFPDSGKISKFGQFITQGAAVTVRGIIEGHEGAVAAFVSTIKQTLQIPSKIMVLDFPKTLSMQSLRSAIRIDTDIVSKTRVENKYWRGHITDLSLTGCQLFIENGEELKLVNDKSLDIYIEDFQELENLKLSGLICSEKNVSNGISLGVKFDDSQRESTIKLLHHIITLEA</sequence>
<dbReference type="Proteomes" id="UP000623842">
    <property type="component" value="Unassembled WGS sequence"/>
</dbReference>
<dbReference type="Pfam" id="PF12945">
    <property type="entry name" value="PilZNR"/>
    <property type="match status" value="1"/>
</dbReference>
<accession>A0A919BD15</accession>
<dbReference type="InterPro" id="IPR012349">
    <property type="entry name" value="Split_barrel_FMN-bd"/>
</dbReference>
<proteinExistence type="predicted"/>
<evidence type="ECO:0000313" key="6">
    <source>
        <dbReference type="EMBL" id="GHF84215.1"/>
    </source>
</evidence>
<feature type="domain" description="PilZ" evidence="4">
    <location>
        <begin position="121"/>
        <end position="220"/>
    </location>
</feature>
<feature type="domain" description="Type III secretion system flagellar brake protein YcgR PilZN" evidence="5">
    <location>
        <begin position="24"/>
        <end position="113"/>
    </location>
</feature>
<dbReference type="SUPFAM" id="SSF141371">
    <property type="entry name" value="PilZ domain-like"/>
    <property type="match status" value="2"/>
</dbReference>
<keyword evidence="2" id="KW-0547">Nucleotide-binding</keyword>
<dbReference type="Pfam" id="PF07238">
    <property type="entry name" value="PilZ"/>
    <property type="match status" value="1"/>
</dbReference>
<reference evidence="6" key="1">
    <citation type="journal article" date="2014" name="Int. J. Syst. Evol. Microbiol.">
        <title>Complete genome sequence of Corynebacterium casei LMG S-19264T (=DSM 44701T), isolated from a smear-ripened cheese.</title>
        <authorList>
            <consortium name="US DOE Joint Genome Institute (JGI-PGF)"/>
            <person name="Walter F."/>
            <person name="Albersmeier A."/>
            <person name="Kalinowski J."/>
            <person name="Ruckert C."/>
        </authorList>
    </citation>
    <scope>NUCLEOTIDE SEQUENCE</scope>
    <source>
        <strain evidence="6">KCTC 42731</strain>
    </source>
</reference>
<reference evidence="6" key="2">
    <citation type="submission" date="2020-09" db="EMBL/GenBank/DDBJ databases">
        <authorList>
            <person name="Sun Q."/>
            <person name="Kim S."/>
        </authorList>
    </citation>
    <scope>NUCLEOTIDE SEQUENCE</scope>
    <source>
        <strain evidence="6">KCTC 42731</strain>
    </source>
</reference>
<keyword evidence="1" id="KW-0973">c-di-GMP</keyword>